<sequence>MGSVHSSSPTFLVGALSTTVIVTFVGYIEFLFSNLKQKFLADQIVRQITIAIYRLFFHPYAKYPGPFLAKLTSWYSVYHTYVGDLHTDIWECHRKYGNLVRYAPNRLLINTEAAFKDIYAHDKNVQKSKSYLRISLVPGVHPTLGTLDNKDHSKFRRILNQGLSSSHIRKMDPELSSTAYLFAERLGEPQDRFSPSRQDNAGDGWTASKNMAEWCDFFTFDVMSKLVFGTSYDLLTSSENHWIVDGVSGQMRRVSFLMQLPELESMGLHHILFPQARRKALAFSKKSREIFEARQIRMHDKTNVDNLEENTDLFSKLLSARDPDTGQALSQQQLWAESNLLIIAGK</sequence>
<dbReference type="SUPFAM" id="SSF48264">
    <property type="entry name" value="Cytochrome P450"/>
    <property type="match status" value="1"/>
</dbReference>
<keyword evidence="10" id="KW-1185">Reference proteome</keyword>
<dbReference type="eggNOG" id="KOG0158">
    <property type="taxonomic scope" value="Eukaryota"/>
</dbReference>
<accession>W6XVH2</accession>
<evidence type="ECO:0000256" key="4">
    <source>
        <dbReference type="ARBA" id="ARBA00022723"/>
    </source>
</evidence>
<dbReference type="Proteomes" id="UP000053841">
    <property type="component" value="Unassembled WGS sequence"/>
</dbReference>
<dbReference type="RefSeq" id="XP_007718922.1">
    <property type="nucleotide sequence ID" value="XM_007720732.1"/>
</dbReference>
<evidence type="ECO:0000256" key="3">
    <source>
        <dbReference type="ARBA" id="ARBA00022617"/>
    </source>
</evidence>
<proteinExistence type="inferred from homology"/>
<reference evidence="9 10" key="1">
    <citation type="journal article" date="2013" name="PLoS Genet.">
        <title>Comparative genome structure, secondary metabolite, and effector coding capacity across Cochliobolus pathogens.</title>
        <authorList>
            <person name="Condon B.J."/>
            <person name="Leng Y."/>
            <person name="Wu D."/>
            <person name="Bushley K.E."/>
            <person name="Ohm R.A."/>
            <person name="Otillar R."/>
            <person name="Martin J."/>
            <person name="Schackwitz W."/>
            <person name="Grimwood J."/>
            <person name="MohdZainudin N."/>
            <person name="Xue C."/>
            <person name="Wang R."/>
            <person name="Manning V.A."/>
            <person name="Dhillon B."/>
            <person name="Tu Z.J."/>
            <person name="Steffenson B.J."/>
            <person name="Salamov A."/>
            <person name="Sun H."/>
            <person name="Lowry S."/>
            <person name="LaButti K."/>
            <person name="Han J."/>
            <person name="Copeland A."/>
            <person name="Lindquist E."/>
            <person name="Barry K."/>
            <person name="Schmutz J."/>
            <person name="Baker S.E."/>
            <person name="Ciuffetti L.M."/>
            <person name="Grigoriev I.V."/>
            <person name="Zhong S."/>
            <person name="Turgeon B.G."/>
        </authorList>
    </citation>
    <scope>NUCLEOTIDE SEQUENCE [LARGE SCALE GENOMIC DNA]</scope>
    <source>
        <strain evidence="9 10">26-R-13</strain>
    </source>
</reference>
<dbReference type="GO" id="GO:0016705">
    <property type="term" value="F:oxidoreductase activity, acting on paired donors, with incorporation or reduction of molecular oxygen"/>
    <property type="evidence" value="ECO:0007669"/>
    <property type="project" value="InterPro"/>
</dbReference>
<dbReference type="PANTHER" id="PTHR24305">
    <property type="entry name" value="CYTOCHROME P450"/>
    <property type="match status" value="1"/>
</dbReference>
<keyword evidence="4" id="KW-0479">Metal-binding</keyword>
<dbReference type="KEGG" id="bze:COCCADRAFT_113420"/>
<evidence type="ECO:0000256" key="8">
    <source>
        <dbReference type="SAM" id="Phobius"/>
    </source>
</evidence>
<comment type="similarity">
    <text evidence="2">Belongs to the cytochrome P450 family.</text>
</comment>
<dbReference type="Pfam" id="PF00067">
    <property type="entry name" value="p450"/>
    <property type="match status" value="1"/>
</dbReference>
<protein>
    <recommendedName>
        <fullName evidence="11">Cytochrome P450</fullName>
    </recommendedName>
</protein>
<dbReference type="GO" id="GO:0005506">
    <property type="term" value="F:iron ion binding"/>
    <property type="evidence" value="ECO:0007669"/>
    <property type="project" value="InterPro"/>
</dbReference>
<name>W6XVH2_COCC2</name>
<feature type="transmembrane region" description="Helical" evidence="8">
    <location>
        <begin position="12"/>
        <end position="32"/>
    </location>
</feature>
<evidence type="ECO:0000313" key="9">
    <source>
        <dbReference type="EMBL" id="EUC26774.1"/>
    </source>
</evidence>
<keyword evidence="6" id="KW-0408">Iron</keyword>
<gene>
    <name evidence="9" type="ORF">COCCADRAFT_113420</name>
</gene>
<dbReference type="OrthoDB" id="1470350at2759"/>
<dbReference type="InterPro" id="IPR001128">
    <property type="entry name" value="Cyt_P450"/>
</dbReference>
<dbReference type="GeneID" id="19144633"/>
<organism evidence="9 10">
    <name type="scientific">Cochliobolus carbonum (strain 26-R-13)</name>
    <name type="common">Maize leaf spot fungus</name>
    <name type="synonym">Bipolaris zeicola</name>
    <dbReference type="NCBI Taxonomy" id="930089"/>
    <lineage>
        <taxon>Eukaryota</taxon>
        <taxon>Fungi</taxon>
        <taxon>Dikarya</taxon>
        <taxon>Ascomycota</taxon>
        <taxon>Pezizomycotina</taxon>
        <taxon>Dothideomycetes</taxon>
        <taxon>Pleosporomycetidae</taxon>
        <taxon>Pleosporales</taxon>
        <taxon>Pleosporineae</taxon>
        <taxon>Pleosporaceae</taxon>
        <taxon>Bipolaris</taxon>
    </lineage>
</organism>
<dbReference type="GO" id="GO:0020037">
    <property type="term" value="F:heme binding"/>
    <property type="evidence" value="ECO:0007669"/>
    <property type="project" value="InterPro"/>
</dbReference>
<evidence type="ECO:0000256" key="5">
    <source>
        <dbReference type="ARBA" id="ARBA00023002"/>
    </source>
</evidence>
<dbReference type="HOGENOM" id="CLU_001570_14_1_1"/>
<keyword evidence="7" id="KW-0503">Monooxygenase</keyword>
<keyword evidence="8" id="KW-1133">Transmembrane helix</keyword>
<evidence type="ECO:0000256" key="6">
    <source>
        <dbReference type="ARBA" id="ARBA00023004"/>
    </source>
</evidence>
<dbReference type="AlphaFoldDB" id="W6XVH2"/>
<keyword evidence="8" id="KW-0812">Transmembrane</keyword>
<evidence type="ECO:0000256" key="7">
    <source>
        <dbReference type="ARBA" id="ARBA00023033"/>
    </source>
</evidence>
<keyword evidence="5" id="KW-0560">Oxidoreductase</keyword>
<keyword evidence="8" id="KW-0472">Membrane</keyword>
<dbReference type="InterPro" id="IPR050121">
    <property type="entry name" value="Cytochrome_P450_monoxygenase"/>
</dbReference>
<dbReference type="InterPro" id="IPR036396">
    <property type="entry name" value="Cyt_P450_sf"/>
</dbReference>
<dbReference type="GO" id="GO:0004497">
    <property type="term" value="F:monooxygenase activity"/>
    <property type="evidence" value="ECO:0007669"/>
    <property type="project" value="UniProtKB-KW"/>
</dbReference>
<evidence type="ECO:0000313" key="10">
    <source>
        <dbReference type="Proteomes" id="UP000053841"/>
    </source>
</evidence>
<comment type="cofactor">
    <cofactor evidence="1">
        <name>heme</name>
        <dbReference type="ChEBI" id="CHEBI:30413"/>
    </cofactor>
</comment>
<evidence type="ECO:0000256" key="2">
    <source>
        <dbReference type="ARBA" id="ARBA00010617"/>
    </source>
</evidence>
<dbReference type="Gene3D" id="1.10.630.10">
    <property type="entry name" value="Cytochrome P450"/>
    <property type="match status" value="1"/>
</dbReference>
<evidence type="ECO:0008006" key="11">
    <source>
        <dbReference type="Google" id="ProtNLM"/>
    </source>
</evidence>
<evidence type="ECO:0000256" key="1">
    <source>
        <dbReference type="ARBA" id="ARBA00001971"/>
    </source>
</evidence>
<keyword evidence="3" id="KW-0349">Heme</keyword>
<dbReference type="PANTHER" id="PTHR24305:SF237">
    <property type="entry name" value="CYTOCHROME P450 MONOOXYGENASE ATNE-RELATED"/>
    <property type="match status" value="1"/>
</dbReference>
<dbReference type="EMBL" id="KI965142">
    <property type="protein sequence ID" value="EUC26774.1"/>
    <property type="molecule type" value="Genomic_DNA"/>
</dbReference>